<evidence type="ECO:0008006" key="6">
    <source>
        <dbReference type="Google" id="ProtNLM"/>
    </source>
</evidence>
<feature type="region of interest" description="Disordered" evidence="3">
    <location>
        <begin position="149"/>
        <end position="177"/>
    </location>
</feature>
<dbReference type="STRING" id="6526.A0A2C9LMB6"/>
<evidence type="ECO:0000313" key="4">
    <source>
        <dbReference type="EnsemblMetazoa" id="BGLB032585-PA"/>
    </source>
</evidence>
<evidence type="ECO:0000256" key="1">
    <source>
        <dbReference type="ARBA" id="ARBA00004123"/>
    </source>
</evidence>
<dbReference type="Pfam" id="PF11719">
    <property type="entry name" value="Drc1-Sld2"/>
    <property type="match status" value="1"/>
</dbReference>
<dbReference type="CDD" id="cd22289">
    <property type="entry name" value="RecQL4_SLD2_NTD"/>
    <property type="match status" value="1"/>
</dbReference>
<protein>
    <recommendedName>
        <fullName evidence="6">DNA replication regulator SLD2</fullName>
    </recommendedName>
</protein>
<dbReference type="Proteomes" id="UP000076420">
    <property type="component" value="Unassembled WGS sequence"/>
</dbReference>
<reference evidence="4" key="1">
    <citation type="submission" date="2020-05" db="UniProtKB">
        <authorList>
            <consortium name="EnsemblMetazoa"/>
        </authorList>
    </citation>
    <scope>IDENTIFICATION</scope>
    <source>
        <strain evidence="4">BB02</strain>
    </source>
</reference>
<dbReference type="KEGG" id="bgt:106055079"/>
<evidence type="ECO:0000313" key="5">
    <source>
        <dbReference type="Proteomes" id="UP000076420"/>
    </source>
</evidence>
<feature type="region of interest" description="Disordered" evidence="3">
    <location>
        <begin position="383"/>
        <end position="458"/>
    </location>
</feature>
<feature type="compositionally biased region" description="Polar residues" evidence="3">
    <location>
        <begin position="409"/>
        <end position="419"/>
    </location>
</feature>
<dbReference type="Gene3D" id="1.10.10.1460">
    <property type="match status" value="1"/>
</dbReference>
<evidence type="ECO:0000256" key="3">
    <source>
        <dbReference type="SAM" id="MobiDB-lite"/>
    </source>
</evidence>
<comment type="subcellular location">
    <subcellularLocation>
        <location evidence="1">Nucleus</location>
    </subcellularLocation>
</comment>
<proteinExistence type="predicted"/>
<dbReference type="AlphaFoldDB" id="A0A2C9LMB6"/>
<organism evidence="4 5">
    <name type="scientific">Biomphalaria glabrata</name>
    <name type="common">Bloodfluke planorb</name>
    <name type="synonym">Freshwater snail</name>
    <dbReference type="NCBI Taxonomy" id="6526"/>
    <lineage>
        <taxon>Eukaryota</taxon>
        <taxon>Metazoa</taxon>
        <taxon>Spiralia</taxon>
        <taxon>Lophotrochozoa</taxon>
        <taxon>Mollusca</taxon>
        <taxon>Gastropoda</taxon>
        <taxon>Heterobranchia</taxon>
        <taxon>Euthyneura</taxon>
        <taxon>Panpulmonata</taxon>
        <taxon>Hygrophila</taxon>
        <taxon>Lymnaeoidea</taxon>
        <taxon>Planorbidae</taxon>
        <taxon>Biomphalaria</taxon>
    </lineage>
</organism>
<accession>A0A2C9LMB6</accession>
<sequence length="458" mass="50171">MSEEVNEAKDLQPNPKEDIQDLRKALKQWESAFYIVHQRKPDKEDIAKAPKDIKDKYHQYFNLKKGSGSGAATSIKSPTLQVQGDVWGAELNKKPKAGQVDSENKKCADASKTSLSKLGAKLSQNLLKTSLPEKLNPHKVKGVFKPHVLTEKASRDDSSTEKTNSDTECHQDGSPLLKGNQIVSDAANDSDEDFSIKGDIFKGAAKLFAGDQSSNIKKVSITAKPRLSFISSGALKQIELTSHDQFTESNDILVSQEPAKSCISVDSNNIYKNDLKKSPLSSDIYKASSSTMATGSNKLVDHSLISSNILAALKHNDAQHHLEEAFQQCSSSGVAKETLPPPEKLKKKAFSEAFLFMDSEDSDLVEQPSKLNETKVQWEKTSLADATADAEPLSSIRTGSKKPKRLLKGSSSTSKQDSQLTHKDSQFEHEEVKEGDSEGEKAPAKTQSRLKKESCVPE</sequence>
<dbReference type="VEuPathDB" id="VectorBase:BGLB032585"/>
<gene>
    <name evidence="4" type="primary">106055079</name>
</gene>
<dbReference type="InterPro" id="IPR021110">
    <property type="entry name" value="DNA_rep_checkpnt_protein"/>
</dbReference>
<dbReference type="GO" id="GO:0005634">
    <property type="term" value="C:nucleus"/>
    <property type="evidence" value="ECO:0007669"/>
    <property type="project" value="UniProtKB-SubCell"/>
</dbReference>
<feature type="compositionally biased region" description="Basic and acidic residues" evidence="3">
    <location>
        <begin position="149"/>
        <end position="171"/>
    </location>
</feature>
<name>A0A2C9LMB6_BIOGL</name>
<dbReference type="GO" id="GO:0006260">
    <property type="term" value="P:DNA replication"/>
    <property type="evidence" value="ECO:0007669"/>
    <property type="project" value="InterPro"/>
</dbReference>
<keyword evidence="2" id="KW-0539">Nucleus</keyword>
<dbReference type="VEuPathDB" id="VectorBase:BGLAX_048718"/>
<dbReference type="EnsemblMetazoa" id="BGLB032585-RA">
    <property type="protein sequence ID" value="BGLB032585-PA"/>
    <property type="gene ID" value="BGLB032585"/>
</dbReference>
<evidence type="ECO:0000256" key="2">
    <source>
        <dbReference type="ARBA" id="ARBA00023242"/>
    </source>
</evidence>
<feature type="compositionally biased region" description="Basic and acidic residues" evidence="3">
    <location>
        <begin position="420"/>
        <end position="443"/>
    </location>
</feature>